<evidence type="ECO:0000313" key="4">
    <source>
        <dbReference type="WBParaSite" id="HCON_00011770-00001"/>
    </source>
</evidence>
<feature type="signal peptide" evidence="2">
    <location>
        <begin position="1"/>
        <end position="19"/>
    </location>
</feature>
<evidence type="ECO:0000313" key="3">
    <source>
        <dbReference type="Proteomes" id="UP000025227"/>
    </source>
</evidence>
<keyword evidence="1" id="KW-0472">Membrane</keyword>
<feature type="chain" id="PRO_5029478799" evidence="2">
    <location>
        <begin position="20"/>
        <end position="151"/>
    </location>
</feature>
<dbReference type="Proteomes" id="UP000025227">
    <property type="component" value="Unplaced"/>
</dbReference>
<evidence type="ECO:0000256" key="1">
    <source>
        <dbReference type="SAM" id="Phobius"/>
    </source>
</evidence>
<dbReference type="OMA" id="STIEGRC"/>
<reference evidence="4" key="1">
    <citation type="submission" date="2020-12" db="UniProtKB">
        <authorList>
            <consortium name="WormBaseParasite"/>
        </authorList>
    </citation>
    <scope>IDENTIFICATION</scope>
    <source>
        <strain evidence="4">MHco3</strain>
    </source>
</reference>
<feature type="transmembrane region" description="Helical" evidence="1">
    <location>
        <begin position="125"/>
        <end position="146"/>
    </location>
</feature>
<keyword evidence="1" id="KW-0812">Transmembrane</keyword>
<dbReference type="WBParaSite" id="HCON_00011770-00001">
    <property type="protein sequence ID" value="HCON_00011770-00001"/>
    <property type="gene ID" value="HCON_00011770"/>
</dbReference>
<sequence>MKKVLLAALLVVLFIPVHGLQCYYYRIRADDILTADNVVERNCSSLVSSCVKIISRIELSQQEQSEAPSTIEGRCAFTKNECENREEQCSSVPPIDRYGVTIHDYKCCSGANLSNGKQSINSNTLIFVFVCVPLLILQSSALYPSLSCVHL</sequence>
<protein>
    <submittedName>
        <fullName evidence="4">Protein sleepless</fullName>
    </submittedName>
</protein>
<keyword evidence="1" id="KW-1133">Transmembrane helix</keyword>
<proteinExistence type="predicted"/>
<accession>A0A7I5E5L4</accession>
<dbReference type="AlphaFoldDB" id="A0A7I5E5L4"/>
<evidence type="ECO:0000256" key="2">
    <source>
        <dbReference type="SAM" id="SignalP"/>
    </source>
</evidence>
<keyword evidence="3" id="KW-1185">Reference proteome</keyword>
<organism evidence="3 4">
    <name type="scientific">Haemonchus contortus</name>
    <name type="common">Barber pole worm</name>
    <dbReference type="NCBI Taxonomy" id="6289"/>
    <lineage>
        <taxon>Eukaryota</taxon>
        <taxon>Metazoa</taxon>
        <taxon>Ecdysozoa</taxon>
        <taxon>Nematoda</taxon>
        <taxon>Chromadorea</taxon>
        <taxon>Rhabditida</taxon>
        <taxon>Rhabditina</taxon>
        <taxon>Rhabditomorpha</taxon>
        <taxon>Strongyloidea</taxon>
        <taxon>Trichostrongylidae</taxon>
        <taxon>Haemonchus</taxon>
    </lineage>
</organism>
<name>A0A7I5E5L4_HAECO</name>
<dbReference type="OrthoDB" id="5774583at2759"/>
<keyword evidence="2" id="KW-0732">Signal</keyword>